<dbReference type="PANTHER" id="PTHR37984">
    <property type="entry name" value="PROTEIN CBG26694"/>
    <property type="match status" value="1"/>
</dbReference>
<evidence type="ECO:0000313" key="4">
    <source>
        <dbReference type="Proteomes" id="UP000838412"/>
    </source>
</evidence>
<dbReference type="InterPro" id="IPR036397">
    <property type="entry name" value="RNaseH_sf"/>
</dbReference>
<dbReference type="EMBL" id="OV696695">
    <property type="protein sequence ID" value="CAH1238877.1"/>
    <property type="molecule type" value="Genomic_DNA"/>
</dbReference>
<dbReference type="AlphaFoldDB" id="A0A8J9YNK1"/>
<keyword evidence="4" id="KW-1185">Reference proteome</keyword>
<feature type="region of interest" description="Disordered" evidence="1">
    <location>
        <begin position="804"/>
        <end position="830"/>
    </location>
</feature>
<organism evidence="3 4">
    <name type="scientific">Branchiostoma lanceolatum</name>
    <name type="common">Common lancelet</name>
    <name type="synonym">Amphioxus lanceolatum</name>
    <dbReference type="NCBI Taxonomy" id="7740"/>
    <lineage>
        <taxon>Eukaryota</taxon>
        <taxon>Metazoa</taxon>
        <taxon>Chordata</taxon>
        <taxon>Cephalochordata</taxon>
        <taxon>Leptocardii</taxon>
        <taxon>Amphioxiformes</taxon>
        <taxon>Branchiostomatidae</taxon>
        <taxon>Branchiostoma</taxon>
    </lineage>
</organism>
<dbReference type="InterPro" id="IPR001584">
    <property type="entry name" value="Integrase_cat-core"/>
</dbReference>
<evidence type="ECO:0000313" key="3">
    <source>
        <dbReference type="EMBL" id="CAH1238877.1"/>
    </source>
</evidence>
<feature type="domain" description="Integrase catalytic" evidence="2">
    <location>
        <begin position="542"/>
        <end position="632"/>
    </location>
</feature>
<dbReference type="SUPFAM" id="SSF53098">
    <property type="entry name" value="Ribonuclease H-like"/>
    <property type="match status" value="1"/>
</dbReference>
<gene>
    <name evidence="3" type="primary">Hypp5656</name>
    <name evidence="3" type="ORF">BLAG_LOCUS3314</name>
</gene>
<protein>
    <submittedName>
        <fullName evidence="3">Hypp5656 protein</fullName>
    </submittedName>
</protein>
<accession>A0A8J9YNK1</accession>
<proteinExistence type="predicted"/>
<dbReference type="PANTHER" id="PTHR37984:SF5">
    <property type="entry name" value="PROTEIN NYNRIN-LIKE"/>
    <property type="match status" value="1"/>
</dbReference>
<evidence type="ECO:0000259" key="2">
    <source>
        <dbReference type="Pfam" id="PF00665"/>
    </source>
</evidence>
<dbReference type="GO" id="GO:0003676">
    <property type="term" value="F:nucleic acid binding"/>
    <property type="evidence" value="ECO:0007669"/>
    <property type="project" value="InterPro"/>
</dbReference>
<dbReference type="InterPro" id="IPR012337">
    <property type="entry name" value="RNaseH-like_sf"/>
</dbReference>
<sequence length="841" mass="94165">MAAGSDWSKHHSRMPRFNMKEKTYEPYRFELECWNAVTTLGKTRRGIEIMLSLPESSEDPEYKTREFLSSKLDMPELTSENSFANVLKQLDEHLRVDETGRLWESFVAFDQFSRGSLPMSEYISKFDVLYNTLNKCGHVTLPASVLGLLLVRRANLSPAESKLVMTGLDYTKETALYTQAKASLRKFSSELMTAHSSNPFAMPMMKHEVHVAEQQTFQASRGRYVPGATGQYKPGRYKGRGRGGFRFQDGGAHGSRQGEGTFNPKNKYGDYYRCHCCGSFRHMLEKCPDAKTQKAHVTKNEAESEDTQFAVLFTGASKCLMSELSTEASLCAVLDSACSSTVCGMSWMKKYLSVLDTKHYDYVKEEASTNVFKFGGGERLPSLGKFSIPAKMAGQDVMIVTDVVDSDIPLLLSLDAMKRADIVLHTREDRATIFGKSVNLNLTTSGHYCVSLVNQPIEVSEVLQVDLGEDVAQARKKLLHLHRQFAHPNVEKLTELLQGANAWRSHYAPILQEICQSCDVCKRFKRGAARPVVALPKSTRFNQVVAMDLKKWGSQYLLYFVDEFSRLTVAKRIARKYPKDVVEAFMELWMACGYGIPEQIMVDNGVEFTAAEIMEFSSKLNIKVNTTAGHSPFSNGVCERNHAVMDVMLEKLAYENPNTPIDQLIAWACTAKNAMAMFAGYSPYQIVFGRNPVLPGFETHPPSTNEVKGDVLLKHLTALAAARKAFTEAESSERVRRALHDFLYGGDELFEEKIISPLAEKYHTSRQESGTFTYVGISVVQENDKVTIHQNKYLQGLTIRPRRFGPKARTVRPQAEDGSAPGPGRFGLGSIQDSSAKLILM</sequence>
<dbReference type="Pfam" id="PF00665">
    <property type="entry name" value="rve"/>
    <property type="match status" value="1"/>
</dbReference>
<reference evidence="3" key="1">
    <citation type="submission" date="2022-01" db="EMBL/GenBank/DDBJ databases">
        <authorList>
            <person name="Braso-Vives M."/>
        </authorList>
    </citation>
    <scope>NUCLEOTIDE SEQUENCE</scope>
</reference>
<evidence type="ECO:0000256" key="1">
    <source>
        <dbReference type="SAM" id="MobiDB-lite"/>
    </source>
</evidence>
<dbReference type="Gene3D" id="3.30.420.10">
    <property type="entry name" value="Ribonuclease H-like superfamily/Ribonuclease H"/>
    <property type="match status" value="1"/>
</dbReference>
<name>A0A8J9YNK1_BRALA</name>
<dbReference type="GO" id="GO:0015074">
    <property type="term" value="P:DNA integration"/>
    <property type="evidence" value="ECO:0007669"/>
    <property type="project" value="InterPro"/>
</dbReference>
<dbReference type="InterPro" id="IPR050951">
    <property type="entry name" value="Retrovirus_Pol_polyprotein"/>
</dbReference>
<dbReference type="Proteomes" id="UP000838412">
    <property type="component" value="Chromosome 10"/>
</dbReference>
<dbReference type="OrthoDB" id="10058978at2759"/>